<comment type="similarity">
    <text evidence="1">Belongs to the FAH family.</text>
</comment>
<evidence type="ECO:0000256" key="2">
    <source>
        <dbReference type="ARBA" id="ARBA00022723"/>
    </source>
</evidence>
<dbReference type="Pfam" id="PF01557">
    <property type="entry name" value="FAA_hydrolase"/>
    <property type="match status" value="1"/>
</dbReference>
<evidence type="ECO:0000313" key="4">
    <source>
        <dbReference type="EMBL" id="SFR99644.1"/>
    </source>
</evidence>
<feature type="domain" description="Fumarylacetoacetase-like C-terminal" evidence="3">
    <location>
        <begin position="72"/>
        <end position="276"/>
    </location>
</feature>
<dbReference type="AlphaFoldDB" id="A0A1I6L895"/>
<dbReference type="Gene3D" id="3.90.850.10">
    <property type="entry name" value="Fumarylacetoacetase-like, C-terminal domain"/>
    <property type="match status" value="1"/>
</dbReference>
<dbReference type="OrthoDB" id="9805307at2"/>
<dbReference type="STRING" id="474950.SAMN05421771_0400"/>
<evidence type="ECO:0000259" key="3">
    <source>
        <dbReference type="Pfam" id="PF01557"/>
    </source>
</evidence>
<dbReference type="GO" id="GO:0019752">
    <property type="term" value="P:carboxylic acid metabolic process"/>
    <property type="evidence" value="ECO:0007669"/>
    <property type="project" value="UniProtKB-ARBA"/>
</dbReference>
<accession>A0A1I6L895</accession>
<dbReference type="GO" id="GO:0046872">
    <property type="term" value="F:metal ion binding"/>
    <property type="evidence" value="ECO:0007669"/>
    <property type="project" value="UniProtKB-KW"/>
</dbReference>
<dbReference type="InterPro" id="IPR036663">
    <property type="entry name" value="Fumarylacetoacetase_C_sf"/>
</dbReference>
<dbReference type="RefSeq" id="WP_089836128.1">
    <property type="nucleotide sequence ID" value="NZ_FOZL01000001.1"/>
</dbReference>
<dbReference type="SUPFAM" id="SSF56529">
    <property type="entry name" value="FAH"/>
    <property type="match status" value="1"/>
</dbReference>
<dbReference type="PANTHER" id="PTHR42796:SF4">
    <property type="entry name" value="FUMARYLACETOACETATE HYDROLASE DOMAIN-CONTAINING PROTEIN 2A"/>
    <property type="match status" value="1"/>
</dbReference>
<dbReference type="GO" id="GO:0016853">
    <property type="term" value="F:isomerase activity"/>
    <property type="evidence" value="ECO:0007669"/>
    <property type="project" value="UniProtKB-ARBA"/>
</dbReference>
<dbReference type="InterPro" id="IPR051121">
    <property type="entry name" value="FAH"/>
</dbReference>
<organism evidence="4 5">
    <name type="scientific">Granulicella pectinivorans</name>
    <dbReference type="NCBI Taxonomy" id="474950"/>
    <lineage>
        <taxon>Bacteria</taxon>
        <taxon>Pseudomonadati</taxon>
        <taxon>Acidobacteriota</taxon>
        <taxon>Terriglobia</taxon>
        <taxon>Terriglobales</taxon>
        <taxon>Acidobacteriaceae</taxon>
        <taxon>Granulicella</taxon>
    </lineage>
</organism>
<dbReference type="PANTHER" id="PTHR42796">
    <property type="entry name" value="FUMARYLACETOACETATE HYDROLASE DOMAIN-CONTAINING PROTEIN 2A-RELATED"/>
    <property type="match status" value="1"/>
</dbReference>
<gene>
    <name evidence="4" type="ORF">SAMN05421771_0400</name>
</gene>
<dbReference type="Proteomes" id="UP000199024">
    <property type="component" value="Unassembled WGS sequence"/>
</dbReference>
<name>A0A1I6L895_9BACT</name>
<dbReference type="InterPro" id="IPR011234">
    <property type="entry name" value="Fumarylacetoacetase-like_C"/>
</dbReference>
<sequence>MKLISFVTDGVSSYGVLEGTTVKDLGAVLRGRFPTLKALLGEDFLSIAQETEAPRLARSAVQLLPPVPDPAKILCIGKNYEEHRVETGGEKLAYPTIFTRFADTLVADGQDAWAPGVSSEIDFEGELAVVIGRAGRHIALEDALSHVAGYACFNDISIRDWQRHTTQFTPGKNFPRTGGFGPWIVTADEIADPQALDLTTWLNGDEVQKANTAEMIFNIRALIHYCSSFTQLSPGDVIATGTPGGVGAKRKPQLFMKVGDVVEIEIASVGTLRNSIGEGKA</sequence>
<reference evidence="4 5" key="1">
    <citation type="submission" date="2016-10" db="EMBL/GenBank/DDBJ databases">
        <authorList>
            <person name="de Groot N.N."/>
        </authorList>
    </citation>
    <scope>NUCLEOTIDE SEQUENCE [LARGE SCALE GENOMIC DNA]</scope>
    <source>
        <strain evidence="4 5">DSM 21001</strain>
    </source>
</reference>
<protein>
    <submittedName>
        <fullName evidence="4">2-keto-4-pentenoate hydratase/2-oxohepta-3-ene-1,7-dioic acid hydratase (Catechol pathway)</fullName>
    </submittedName>
</protein>
<proteinExistence type="inferred from homology"/>
<keyword evidence="5" id="KW-1185">Reference proteome</keyword>
<dbReference type="FunFam" id="3.90.850.10:FF:000002">
    <property type="entry name" value="2-hydroxyhepta-2,4-diene-1,7-dioate isomerase"/>
    <property type="match status" value="1"/>
</dbReference>
<dbReference type="EMBL" id="FOZL01000001">
    <property type="protein sequence ID" value="SFR99644.1"/>
    <property type="molecule type" value="Genomic_DNA"/>
</dbReference>
<keyword evidence="2" id="KW-0479">Metal-binding</keyword>
<evidence type="ECO:0000256" key="1">
    <source>
        <dbReference type="ARBA" id="ARBA00010211"/>
    </source>
</evidence>
<evidence type="ECO:0000313" key="5">
    <source>
        <dbReference type="Proteomes" id="UP000199024"/>
    </source>
</evidence>